<dbReference type="PROSITE" id="PS50042">
    <property type="entry name" value="CNMP_BINDING_3"/>
    <property type="match status" value="1"/>
</dbReference>
<dbReference type="PANTHER" id="PTHR24567:SF74">
    <property type="entry name" value="HTH-TYPE TRANSCRIPTIONAL REGULATOR ARCR"/>
    <property type="match status" value="1"/>
</dbReference>
<dbReference type="InterPro" id="IPR000595">
    <property type="entry name" value="cNMP-bd_dom"/>
</dbReference>
<feature type="compositionally biased region" description="Basic and acidic residues" evidence="1">
    <location>
        <begin position="124"/>
        <end position="151"/>
    </location>
</feature>
<dbReference type="EMBL" id="UINC01020859">
    <property type="protein sequence ID" value="SVA87172.1"/>
    <property type="molecule type" value="Genomic_DNA"/>
</dbReference>
<reference evidence="3" key="1">
    <citation type="submission" date="2018-05" db="EMBL/GenBank/DDBJ databases">
        <authorList>
            <person name="Lanie J.A."/>
            <person name="Ng W.-L."/>
            <person name="Kazmierczak K.M."/>
            <person name="Andrzejewski T.M."/>
            <person name="Davidsen T.M."/>
            <person name="Wayne K.J."/>
            <person name="Tettelin H."/>
            <person name="Glass J.I."/>
            <person name="Rusch D."/>
            <person name="Podicherti R."/>
            <person name="Tsui H.-C.T."/>
            <person name="Winkler M.E."/>
        </authorList>
    </citation>
    <scope>NUCLEOTIDE SEQUENCE</scope>
</reference>
<feature type="region of interest" description="Disordered" evidence="1">
    <location>
        <begin position="124"/>
        <end position="159"/>
    </location>
</feature>
<feature type="domain" description="Cyclic nucleotide-binding" evidence="2">
    <location>
        <begin position="1"/>
        <end position="95"/>
    </location>
</feature>
<name>A0A381ZEA7_9ZZZZ</name>
<proteinExistence type="predicted"/>
<dbReference type="SMART" id="SM00100">
    <property type="entry name" value="cNMP"/>
    <property type="match status" value="1"/>
</dbReference>
<feature type="non-terminal residue" evidence="3">
    <location>
        <position position="159"/>
    </location>
</feature>
<evidence type="ECO:0000313" key="3">
    <source>
        <dbReference type="EMBL" id="SVA87172.1"/>
    </source>
</evidence>
<dbReference type="CDD" id="cd00038">
    <property type="entry name" value="CAP_ED"/>
    <property type="match status" value="1"/>
</dbReference>
<protein>
    <recommendedName>
        <fullName evidence="2">Cyclic nucleotide-binding domain-containing protein</fullName>
    </recommendedName>
</protein>
<dbReference type="Gene3D" id="2.60.120.10">
    <property type="entry name" value="Jelly Rolls"/>
    <property type="match status" value="1"/>
</dbReference>
<accession>A0A381ZEA7</accession>
<organism evidence="3">
    <name type="scientific">marine metagenome</name>
    <dbReference type="NCBI Taxonomy" id="408172"/>
    <lineage>
        <taxon>unclassified sequences</taxon>
        <taxon>metagenomes</taxon>
        <taxon>ecological metagenomes</taxon>
    </lineage>
</organism>
<sequence length="159" mass="17301">MAENTTQGPQLIELTKGSYLFEEGQGASFAYVLKEGEIEIVRDSTDGIQVLGKVEKGAIFGEMAIIDGSARSASARAAIDCKVQEVDKKAFLDYLSKKPEAAFNMMVRLSGYVRDADKKAIGSMLDRHAAGSNTDQEKKNDKTDKAGLHDLEDTESIYS</sequence>
<dbReference type="Pfam" id="PF00027">
    <property type="entry name" value="cNMP_binding"/>
    <property type="match status" value="1"/>
</dbReference>
<dbReference type="InterPro" id="IPR014710">
    <property type="entry name" value="RmlC-like_jellyroll"/>
</dbReference>
<evidence type="ECO:0000259" key="2">
    <source>
        <dbReference type="PROSITE" id="PS50042"/>
    </source>
</evidence>
<dbReference type="GO" id="GO:0003700">
    <property type="term" value="F:DNA-binding transcription factor activity"/>
    <property type="evidence" value="ECO:0007669"/>
    <property type="project" value="TreeGrafter"/>
</dbReference>
<dbReference type="PANTHER" id="PTHR24567">
    <property type="entry name" value="CRP FAMILY TRANSCRIPTIONAL REGULATORY PROTEIN"/>
    <property type="match status" value="1"/>
</dbReference>
<dbReference type="AlphaFoldDB" id="A0A381ZEA7"/>
<gene>
    <name evidence="3" type="ORF">METZ01_LOCUS140026</name>
</gene>
<dbReference type="InterPro" id="IPR018488">
    <property type="entry name" value="cNMP-bd_CS"/>
</dbReference>
<dbReference type="SUPFAM" id="SSF51206">
    <property type="entry name" value="cAMP-binding domain-like"/>
    <property type="match status" value="1"/>
</dbReference>
<dbReference type="InterPro" id="IPR050397">
    <property type="entry name" value="Env_Response_Regulators"/>
</dbReference>
<dbReference type="GO" id="GO:0005829">
    <property type="term" value="C:cytosol"/>
    <property type="evidence" value="ECO:0007669"/>
    <property type="project" value="TreeGrafter"/>
</dbReference>
<dbReference type="InterPro" id="IPR018490">
    <property type="entry name" value="cNMP-bd_dom_sf"/>
</dbReference>
<dbReference type="PROSITE" id="PS00889">
    <property type="entry name" value="CNMP_BINDING_2"/>
    <property type="match status" value="1"/>
</dbReference>
<evidence type="ECO:0000256" key="1">
    <source>
        <dbReference type="SAM" id="MobiDB-lite"/>
    </source>
</evidence>